<keyword evidence="5" id="KW-1185">Reference proteome</keyword>
<comment type="caution">
    <text evidence="4">The sequence shown here is derived from an EMBL/GenBank/DDBJ whole genome shotgun (WGS) entry which is preliminary data.</text>
</comment>
<feature type="domain" description="Acb2/Tad1 hairpin" evidence="3">
    <location>
        <begin position="12"/>
        <end position="47"/>
    </location>
</feature>
<evidence type="ECO:0000313" key="5">
    <source>
        <dbReference type="Proteomes" id="UP001196342"/>
    </source>
</evidence>
<evidence type="ECO:0000256" key="2">
    <source>
        <dbReference type="SAM" id="MobiDB-lite"/>
    </source>
</evidence>
<gene>
    <name evidence="4" type="ORF">JQN06_12880</name>
</gene>
<dbReference type="EMBL" id="JAFBJK010000003">
    <property type="protein sequence ID" value="MBT8727039.1"/>
    <property type="molecule type" value="Genomic_DNA"/>
</dbReference>
<name>A0ABS5X525_BACUN</name>
<evidence type="ECO:0000259" key="3">
    <source>
        <dbReference type="Pfam" id="PF24729"/>
    </source>
</evidence>
<evidence type="ECO:0000313" key="4">
    <source>
        <dbReference type="EMBL" id="MBT8727039.1"/>
    </source>
</evidence>
<dbReference type="Proteomes" id="UP001196342">
    <property type="component" value="Unassembled WGS sequence"/>
</dbReference>
<sequence length="81" mass="9222">MTRTEEVVANKQLRKDIDEKIQEIKNLPPSRERSLAITKLQEGVMWLGMDLKRLNEENPYPSSKDPSSGDKIEPTADGLKL</sequence>
<keyword evidence="1" id="KW-0547">Nucleotide-binding</keyword>
<accession>A0ABS5X525</accession>
<dbReference type="Pfam" id="PF24729">
    <property type="entry name" value="Acb2_Tad1_hairpin"/>
    <property type="match status" value="1"/>
</dbReference>
<evidence type="ECO:0000256" key="1">
    <source>
        <dbReference type="ARBA" id="ARBA00022741"/>
    </source>
</evidence>
<protein>
    <recommendedName>
        <fullName evidence="3">Acb2/Tad1 hairpin domain-containing protein</fullName>
    </recommendedName>
</protein>
<reference evidence="4 5" key="1">
    <citation type="submission" date="2020-12" db="EMBL/GenBank/DDBJ databases">
        <title>Microorganisms.</title>
        <authorList>
            <person name="Matos J."/>
            <person name="Faleiro L."/>
            <person name="Duarte I."/>
        </authorList>
    </citation>
    <scope>NUCLEOTIDE SEQUENCE [LARGE SCALE GENOMIC DNA]</scope>
    <source>
        <strain evidence="4 5">PtFD3Pch2</strain>
    </source>
</reference>
<organism evidence="4 5">
    <name type="scientific">Bacteroides uniformis</name>
    <dbReference type="NCBI Taxonomy" id="820"/>
    <lineage>
        <taxon>Bacteria</taxon>
        <taxon>Pseudomonadati</taxon>
        <taxon>Bacteroidota</taxon>
        <taxon>Bacteroidia</taxon>
        <taxon>Bacteroidales</taxon>
        <taxon>Bacteroidaceae</taxon>
        <taxon>Bacteroides</taxon>
    </lineage>
</organism>
<feature type="region of interest" description="Disordered" evidence="2">
    <location>
        <begin position="55"/>
        <end position="81"/>
    </location>
</feature>
<feature type="compositionally biased region" description="Basic and acidic residues" evidence="2">
    <location>
        <begin position="67"/>
        <end position="81"/>
    </location>
</feature>
<dbReference type="InterPro" id="IPR056098">
    <property type="entry name" value="Acb2/Tad1_hairpin"/>
</dbReference>
<proteinExistence type="predicted"/>